<dbReference type="InterPro" id="IPR013766">
    <property type="entry name" value="Thioredoxin_domain"/>
</dbReference>
<evidence type="ECO:0000313" key="7">
    <source>
        <dbReference type="Proteomes" id="UP000824236"/>
    </source>
</evidence>
<dbReference type="EMBL" id="JAHLFO010000124">
    <property type="protein sequence ID" value="MBU3814670.1"/>
    <property type="molecule type" value="Genomic_DNA"/>
</dbReference>
<accession>A0A9E2KHY2</accession>
<dbReference type="PANTHER" id="PTHR45663:SF11">
    <property type="entry name" value="GEO12009P1"/>
    <property type="match status" value="1"/>
</dbReference>
<feature type="domain" description="Thioredoxin" evidence="5">
    <location>
        <begin position="27"/>
        <end position="135"/>
    </location>
</feature>
<reference evidence="6" key="1">
    <citation type="journal article" date="2021" name="PeerJ">
        <title>Extensive microbial diversity within the chicken gut microbiome revealed by metagenomics and culture.</title>
        <authorList>
            <person name="Gilroy R."/>
            <person name="Ravi A."/>
            <person name="Getino M."/>
            <person name="Pursley I."/>
            <person name="Horton D.L."/>
            <person name="Alikhan N.F."/>
            <person name="Baker D."/>
            <person name="Gharbi K."/>
            <person name="Hall N."/>
            <person name="Watson M."/>
            <person name="Adriaenssens E.M."/>
            <person name="Foster-Nyarko E."/>
            <person name="Jarju S."/>
            <person name="Secka A."/>
            <person name="Antonio M."/>
            <person name="Oren A."/>
            <person name="Chaudhuri R.R."/>
            <person name="La Ragione R."/>
            <person name="Hildebrand F."/>
            <person name="Pallen M.J."/>
        </authorList>
    </citation>
    <scope>NUCLEOTIDE SEQUENCE</scope>
    <source>
        <strain evidence="6">B3-3758</strain>
    </source>
</reference>
<evidence type="ECO:0000259" key="5">
    <source>
        <dbReference type="PROSITE" id="PS51352"/>
    </source>
</evidence>
<dbReference type="GO" id="GO:0005829">
    <property type="term" value="C:cytosol"/>
    <property type="evidence" value="ECO:0007669"/>
    <property type="project" value="TreeGrafter"/>
</dbReference>
<evidence type="ECO:0000256" key="1">
    <source>
        <dbReference type="ARBA" id="ARBA00022448"/>
    </source>
</evidence>
<keyword evidence="2" id="KW-0249">Electron transport</keyword>
<dbReference type="AlphaFoldDB" id="A0A9E2KHY2"/>
<dbReference type="GO" id="GO:0045454">
    <property type="term" value="P:cell redox homeostasis"/>
    <property type="evidence" value="ECO:0007669"/>
    <property type="project" value="TreeGrafter"/>
</dbReference>
<protein>
    <submittedName>
        <fullName evidence="6">Redoxin domain-containing protein</fullName>
    </submittedName>
</protein>
<proteinExistence type="predicted"/>
<comment type="caution">
    <text evidence="6">The sequence shown here is derived from an EMBL/GenBank/DDBJ whole genome shotgun (WGS) entry which is preliminary data.</text>
</comment>
<dbReference type="PANTHER" id="PTHR45663">
    <property type="entry name" value="GEO12009P1"/>
    <property type="match status" value="1"/>
</dbReference>
<keyword evidence="4" id="KW-0676">Redox-active center</keyword>
<dbReference type="SUPFAM" id="SSF52833">
    <property type="entry name" value="Thioredoxin-like"/>
    <property type="match status" value="1"/>
</dbReference>
<dbReference type="CDD" id="cd02947">
    <property type="entry name" value="TRX_family"/>
    <property type="match status" value="1"/>
</dbReference>
<organism evidence="6 7">
    <name type="scientific">Candidatus Bacteroides intestinipullorum</name>
    <dbReference type="NCBI Taxonomy" id="2838471"/>
    <lineage>
        <taxon>Bacteria</taxon>
        <taxon>Pseudomonadati</taxon>
        <taxon>Bacteroidota</taxon>
        <taxon>Bacteroidia</taxon>
        <taxon>Bacteroidales</taxon>
        <taxon>Bacteroidaceae</taxon>
        <taxon>Bacteroides</taxon>
    </lineage>
</organism>
<keyword evidence="1" id="KW-0813">Transport</keyword>
<evidence type="ECO:0000313" key="6">
    <source>
        <dbReference type="EMBL" id="MBU3814670.1"/>
    </source>
</evidence>
<keyword evidence="3" id="KW-1015">Disulfide bond</keyword>
<dbReference type="InterPro" id="IPR017937">
    <property type="entry name" value="Thioredoxin_CS"/>
</dbReference>
<dbReference type="Proteomes" id="UP000824236">
    <property type="component" value="Unassembled WGS sequence"/>
</dbReference>
<evidence type="ECO:0000256" key="3">
    <source>
        <dbReference type="ARBA" id="ARBA00023157"/>
    </source>
</evidence>
<sequence>MKKIIMFMLLVAPVMVWGQEVIQMDRAMFIDKVCDYTQSQEWAYKGDKPAIIDLYADWCGPCRRMAPVMKELAKEYAGRIAIYKVNVDKEQELAALFGATSIPLFVLIPKQGAPQLVKGAAGKEVFVKAIEDFLLK</sequence>
<dbReference type="Pfam" id="PF00085">
    <property type="entry name" value="Thioredoxin"/>
    <property type="match status" value="1"/>
</dbReference>
<dbReference type="InterPro" id="IPR036249">
    <property type="entry name" value="Thioredoxin-like_sf"/>
</dbReference>
<dbReference type="GO" id="GO:0015035">
    <property type="term" value="F:protein-disulfide reductase activity"/>
    <property type="evidence" value="ECO:0007669"/>
    <property type="project" value="TreeGrafter"/>
</dbReference>
<dbReference type="Gene3D" id="3.40.30.10">
    <property type="entry name" value="Glutaredoxin"/>
    <property type="match status" value="1"/>
</dbReference>
<evidence type="ECO:0000256" key="2">
    <source>
        <dbReference type="ARBA" id="ARBA00022982"/>
    </source>
</evidence>
<name>A0A9E2KHY2_9BACE</name>
<gene>
    <name evidence="6" type="ORF">H9791_09240</name>
</gene>
<reference evidence="6" key="2">
    <citation type="submission" date="2021-04" db="EMBL/GenBank/DDBJ databases">
        <authorList>
            <person name="Gilroy R."/>
        </authorList>
    </citation>
    <scope>NUCLEOTIDE SEQUENCE</scope>
    <source>
        <strain evidence="6">B3-3758</strain>
    </source>
</reference>
<dbReference type="PROSITE" id="PS00194">
    <property type="entry name" value="THIOREDOXIN_1"/>
    <property type="match status" value="1"/>
</dbReference>
<dbReference type="FunFam" id="3.40.30.10:FF:000229">
    <property type="entry name" value="Thioredoxin (TRX)"/>
    <property type="match status" value="1"/>
</dbReference>
<evidence type="ECO:0000256" key="4">
    <source>
        <dbReference type="ARBA" id="ARBA00023284"/>
    </source>
</evidence>
<dbReference type="PROSITE" id="PS51352">
    <property type="entry name" value="THIOREDOXIN_2"/>
    <property type="match status" value="1"/>
</dbReference>